<dbReference type="Proteomes" id="UP000319908">
    <property type="component" value="Unassembled WGS sequence"/>
</dbReference>
<proteinExistence type="predicted"/>
<dbReference type="EMBL" id="SJPU01000002">
    <property type="protein sequence ID" value="TWU15276.1"/>
    <property type="molecule type" value="Genomic_DNA"/>
</dbReference>
<protein>
    <submittedName>
        <fullName evidence="3">Bacterial membrane flanked domain protein</fullName>
    </submittedName>
</protein>
<evidence type="ECO:0000259" key="2">
    <source>
        <dbReference type="Pfam" id="PF03703"/>
    </source>
</evidence>
<keyword evidence="1" id="KW-1133">Transmembrane helix</keyword>
<reference evidence="3 4" key="1">
    <citation type="journal article" date="2020" name="Antonie Van Leeuwenhoek">
        <title>Rhodopirellula heiligendammensis sp. nov., Rhodopirellula pilleata sp. nov., and Rhodopirellula solitaria sp. nov. isolated from natural or artificial marine surfaces in Northern Germany and California, USA, and emended description of the genus Rhodopirellula.</title>
        <authorList>
            <person name="Kallscheuer N."/>
            <person name="Wiegand S."/>
            <person name="Jogler M."/>
            <person name="Boedeker C."/>
            <person name="Peeters S.H."/>
            <person name="Rast P."/>
            <person name="Heuer A."/>
            <person name="Jetten M.S.M."/>
            <person name="Rohde M."/>
            <person name="Jogler C."/>
        </authorList>
    </citation>
    <scope>NUCLEOTIDE SEQUENCE [LARGE SCALE GENOMIC DNA]</scope>
    <source>
        <strain evidence="3 4">Poly21</strain>
    </source>
</reference>
<evidence type="ECO:0000313" key="3">
    <source>
        <dbReference type="EMBL" id="TWU15276.1"/>
    </source>
</evidence>
<keyword evidence="4" id="KW-1185">Reference proteome</keyword>
<dbReference type="Pfam" id="PF03703">
    <property type="entry name" value="bPH_2"/>
    <property type="match status" value="1"/>
</dbReference>
<dbReference type="RefSeq" id="WP_146407187.1">
    <property type="nucleotide sequence ID" value="NZ_SJPU01000002.1"/>
</dbReference>
<feature type="transmembrane region" description="Helical" evidence="1">
    <location>
        <begin position="112"/>
        <end position="131"/>
    </location>
</feature>
<accession>A0A5C6BVM1</accession>
<dbReference type="PANTHER" id="PTHR37938:SF1">
    <property type="entry name" value="BLL0215 PROTEIN"/>
    <property type="match status" value="1"/>
</dbReference>
<evidence type="ECO:0000313" key="4">
    <source>
        <dbReference type="Proteomes" id="UP000319908"/>
    </source>
</evidence>
<feature type="domain" description="YdbS-like PH" evidence="2">
    <location>
        <begin position="135"/>
        <end position="209"/>
    </location>
</feature>
<name>A0A5C6BVM1_9BACT</name>
<dbReference type="InterPro" id="IPR005182">
    <property type="entry name" value="YdbS-like_PH"/>
</dbReference>
<dbReference type="AlphaFoldDB" id="A0A5C6BVM1"/>
<keyword evidence="1" id="KW-0812">Transmembrane</keyword>
<sequence length="215" mass="23710">MQVLASKCPYCGHSVETTVDHLEERIVCPSCHKPFEMEVPRVSVTSVREVDGDRETISRDFASEQGEQTLLKAHPVIFRRRPLGTLAIVALWVAAGYLFMQSRGGEQAGAMGWVSLAMIVCSLFVIAYWYVLSVATTLTITDSRTIFRQGIISRDTSEVQHDDVRNIQVEQNFAQRLVGVGDVGISSSGQDDLEIVAVAMPDPAGIVDLIRENQD</sequence>
<evidence type="ECO:0000256" key="1">
    <source>
        <dbReference type="SAM" id="Phobius"/>
    </source>
</evidence>
<keyword evidence="1" id="KW-0472">Membrane</keyword>
<dbReference type="PANTHER" id="PTHR37938">
    <property type="entry name" value="BLL0215 PROTEIN"/>
    <property type="match status" value="1"/>
</dbReference>
<dbReference type="OrthoDB" id="288063at2"/>
<comment type="caution">
    <text evidence="3">The sequence shown here is derived from an EMBL/GenBank/DDBJ whole genome shotgun (WGS) entry which is preliminary data.</text>
</comment>
<gene>
    <name evidence="3" type="ORF">Poly21_24710</name>
</gene>
<organism evidence="3 4">
    <name type="scientific">Allorhodopirellula heiligendammensis</name>
    <dbReference type="NCBI Taxonomy" id="2714739"/>
    <lineage>
        <taxon>Bacteria</taxon>
        <taxon>Pseudomonadati</taxon>
        <taxon>Planctomycetota</taxon>
        <taxon>Planctomycetia</taxon>
        <taxon>Pirellulales</taxon>
        <taxon>Pirellulaceae</taxon>
        <taxon>Allorhodopirellula</taxon>
    </lineage>
</organism>
<feature type="transmembrane region" description="Helical" evidence="1">
    <location>
        <begin position="82"/>
        <end position="100"/>
    </location>
</feature>